<dbReference type="Proteomes" id="UP001043456">
    <property type="component" value="Unassembled WGS sequence"/>
</dbReference>
<dbReference type="GeneID" id="67003078"/>
<gene>
    <name evidence="1" type="ORF">Asppvi_004466</name>
</gene>
<organism evidence="1 2">
    <name type="scientific">Aspergillus pseudoviridinutans</name>
    <dbReference type="NCBI Taxonomy" id="1517512"/>
    <lineage>
        <taxon>Eukaryota</taxon>
        <taxon>Fungi</taxon>
        <taxon>Dikarya</taxon>
        <taxon>Ascomycota</taxon>
        <taxon>Pezizomycotina</taxon>
        <taxon>Eurotiomycetes</taxon>
        <taxon>Eurotiomycetidae</taxon>
        <taxon>Eurotiales</taxon>
        <taxon>Aspergillaceae</taxon>
        <taxon>Aspergillus</taxon>
        <taxon>Aspergillus subgen. Fumigati</taxon>
    </lineage>
</organism>
<comment type="caution">
    <text evidence="1">The sequence shown here is derived from an EMBL/GenBank/DDBJ whole genome shotgun (WGS) entry which is preliminary data.</text>
</comment>
<dbReference type="OrthoDB" id="3461897at2759"/>
<dbReference type="RefSeq" id="XP_043156354.1">
    <property type="nucleotide sequence ID" value="XM_043300419.1"/>
</dbReference>
<dbReference type="EMBL" id="BHVY01000003">
    <property type="protein sequence ID" value="GIJ85607.1"/>
    <property type="molecule type" value="Genomic_DNA"/>
</dbReference>
<evidence type="ECO:0000313" key="2">
    <source>
        <dbReference type="Proteomes" id="UP001043456"/>
    </source>
</evidence>
<accession>A0A9P3B6J0</accession>
<proteinExistence type="predicted"/>
<reference evidence="1 2" key="1">
    <citation type="submission" date="2018-10" db="EMBL/GenBank/DDBJ databases">
        <title>Pan-genome distribution and transcriptional activeness of fungal secondary metabolism genes in Aspergillus section Fumigati.</title>
        <authorList>
            <person name="Takahashi H."/>
            <person name="Umemura M."/>
            <person name="Ninomiya A."/>
            <person name="Kusuya Y."/>
            <person name="Urayama S."/>
            <person name="Shimizu M."/>
            <person name="Watanabe A."/>
            <person name="Kamei K."/>
            <person name="Yaguchi T."/>
            <person name="Hagiwara D."/>
        </authorList>
    </citation>
    <scope>NUCLEOTIDE SEQUENCE [LARGE SCALE GENOMIC DNA]</scope>
    <source>
        <strain evidence="1 2">IFM 55266</strain>
    </source>
</reference>
<protein>
    <submittedName>
        <fullName evidence="1">Uncharacterized protein</fullName>
    </submittedName>
</protein>
<sequence>MTLPASIPWVLRGSDEGAFKSAVTDLYWRSVEEEARHLVVALADLIKDCPEPLAIEKVQARPHRARQNLFAKAWSNVDLDDEALESVRALYGRFSGDDYGKTLIERRARQMLQAVGWLDIDFVHQDRPPIYPSMSGLPNVDELEYGNVIRAMQCSLCRRCIRTQYFECRKGCLDRSSTHNYYKCFPPANEKSQSNISHLLPRLMLTPFRLCFSCMVSTDKIIPDADCTYLRSGYKDRVKQEPHLRSANFTSRRQSPNALAFRRELNALEDFQEG</sequence>
<name>A0A9P3B6J0_9EURO</name>
<dbReference type="AlphaFoldDB" id="A0A9P3B6J0"/>
<keyword evidence="2" id="KW-1185">Reference proteome</keyword>
<evidence type="ECO:0000313" key="1">
    <source>
        <dbReference type="EMBL" id="GIJ85607.1"/>
    </source>
</evidence>